<proteinExistence type="predicted"/>
<dbReference type="Gramene" id="TuG1812G0300000146.01.T01">
    <property type="protein sequence ID" value="TuG1812G0300000146.01.T01"/>
    <property type="gene ID" value="TuG1812G0300000146.01"/>
</dbReference>
<feature type="signal peptide" evidence="2">
    <location>
        <begin position="1"/>
        <end position="27"/>
    </location>
</feature>
<feature type="chain" id="PRO_5035904999" evidence="2">
    <location>
        <begin position="28"/>
        <end position="71"/>
    </location>
</feature>
<evidence type="ECO:0000256" key="1">
    <source>
        <dbReference type="SAM" id="MobiDB-lite"/>
    </source>
</evidence>
<dbReference type="Proteomes" id="UP000015106">
    <property type="component" value="Chromosome 3"/>
</dbReference>
<feature type="region of interest" description="Disordered" evidence="1">
    <location>
        <begin position="44"/>
        <end position="71"/>
    </location>
</feature>
<name>A0A8R7PLJ2_TRIUA</name>
<reference evidence="3" key="2">
    <citation type="submission" date="2018-03" db="EMBL/GenBank/DDBJ databases">
        <title>The Triticum urartu genome reveals the dynamic nature of wheat genome evolution.</title>
        <authorList>
            <person name="Ling H."/>
            <person name="Ma B."/>
            <person name="Shi X."/>
            <person name="Liu H."/>
            <person name="Dong L."/>
            <person name="Sun H."/>
            <person name="Cao Y."/>
            <person name="Gao Q."/>
            <person name="Zheng S."/>
            <person name="Li Y."/>
            <person name="Yu Y."/>
            <person name="Du H."/>
            <person name="Qi M."/>
            <person name="Li Y."/>
            <person name="Yu H."/>
            <person name="Cui Y."/>
            <person name="Wang N."/>
            <person name="Chen C."/>
            <person name="Wu H."/>
            <person name="Zhao Y."/>
            <person name="Zhang J."/>
            <person name="Li Y."/>
            <person name="Zhou W."/>
            <person name="Zhang B."/>
            <person name="Hu W."/>
            <person name="Eijk M."/>
            <person name="Tang J."/>
            <person name="Witsenboer H."/>
            <person name="Zhao S."/>
            <person name="Li Z."/>
            <person name="Zhang A."/>
            <person name="Wang D."/>
            <person name="Liang C."/>
        </authorList>
    </citation>
    <scope>NUCLEOTIDE SEQUENCE [LARGE SCALE GENOMIC DNA]</scope>
    <source>
        <strain evidence="3">cv. G1812</strain>
    </source>
</reference>
<dbReference type="EnsemblPlants" id="TuG1812G0300000146.01.T01">
    <property type="protein sequence ID" value="TuG1812G0300000146.01.T01"/>
    <property type="gene ID" value="TuG1812G0300000146.01"/>
</dbReference>
<sequence>MHRSSSLAFAMAFLGIVYCFMPSPCSAAVQEGVAVLDGSRTQIIGPPSPRYGPPRQPGYEPPAAAATYATP</sequence>
<evidence type="ECO:0000313" key="3">
    <source>
        <dbReference type="EnsemblPlants" id="TuG1812G0300000146.01.T01"/>
    </source>
</evidence>
<evidence type="ECO:0000256" key="2">
    <source>
        <dbReference type="SAM" id="SignalP"/>
    </source>
</evidence>
<feature type="compositionally biased region" description="Pro residues" evidence="1">
    <location>
        <begin position="46"/>
        <end position="60"/>
    </location>
</feature>
<organism evidence="3 4">
    <name type="scientific">Triticum urartu</name>
    <name type="common">Red wild einkorn</name>
    <name type="synonym">Crithodium urartu</name>
    <dbReference type="NCBI Taxonomy" id="4572"/>
    <lineage>
        <taxon>Eukaryota</taxon>
        <taxon>Viridiplantae</taxon>
        <taxon>Streptophyta</taxon>
        <taxon>Embryophyta</taxon>
        <taxon>Tracheophyta</taxon>
        <taxon>Spermatophyta</taxon>
        <taxon>Magnoliopsida</taxon>
        <taxon>Liliopsida</taxon>
        <taxon>Poales</taxon>
        <taxon>Poaceae</taxon>
        <taxon>BOP clade</taxon>
        <taxon>Pooideae</taxon>
        <taxon>Triticodae</taxon>
        <taxon>Triticeae</taxon>
        <taxon>Triticinae</taxon>
        <taxon>Triticum</taxon>
    </lineage>
</organism>
<feature type="compositionally biased region" description="Low complexity" evidence="1">
    <location>
        <begin position="61"/>
        <end position="71"/>
    </location>
</feature>
<dbReference type="AlphaFoldDB" id="A0A8R7PLJ2"/>
<reference evidence="4" key="1">
    <citation type="journal article" date="2013" name="Nature">
        <title>Draft genome of the wheat A-genome progenitor Triticum urartu.</title>
        <authorList>
            <person name="Ling H.Q."/>
            <person name="Zhao S."/>
            <person name="Liu D."/>
            <person name="Wang J."/>
            <person name="Sun H."/>
            <person name="Zhang C."/>
            <person name="Fan H."/>
            <person name="Li D."/>
            <person name="Dong L."/>
            <person name="Tao Y."/>
            <person name="Gao C."/>
            <person name="Wu H."/>
            <person name="Li Y."/>
            <person name="Cui Y."/>
            <person name="Guo X."/>
            <person name="Zheng S."/>
            <person name="Wang B."/>
            <person name="Yu K."/>
            <person name="Liang Q."/>
            <person name="Yang W."/>
            <person name="Lou X."/>
            <person name="Chen J."/>
            <person name="Feng M."/>
            <person name="Jian J."/>
            <person name="Zhang X."/>
            <person name="Luo G."/>
            <person name="Jiang Y."/>
            <person name="Liu J."/>
            <person name="Wang Z."/>
            <person name="Sha Y."/>
            <person name="Zhang B."/>
            <person name="Wu H."/>
            <person name="Tang D."/>
            <person name="Shen Q."/>
            <person name="Xue P."/>
            <person name="Zou S."/>
            <person name="Wang X."/>
            <person name="Liu X."/>
            <person name="Wang F."/>
            <person name="Yang Y."/>
            <person name="An X."/>
            <person name="Dong Z."/>
            <person name="Zhang K."/>
            <person name="Zhang X."/>
            <person name="Luo M.C."/>
            <person name="Dvorak J."/>
            <person name="Tong Y."/>
            <person name="Wang J."/>
            <person name="Yang H."/>
            <person name="Li Z."/>
            <person name="Wang D."/>
            <person name="Zhang A."/>
            <person name="Wang J."/>
        </authorList>
    </citation>
    <scope>NUCLEOTIDE SEQUENCE</scope>
    <source>
        <strain evidence="4">cv. G1812</strain>
    </source>
</reference>
<evidence type="ECO:0000313" key="4">
    <source>
        <dbReference type="Proteomes" id="UP000015106"/>
    </source>
</evidence>
<accession>A0A8R7PLJ2</accession>
<keyword evidence="2" id="KW-0732">Signal</keyword>
<protein>
    <submittedName>
        <fullName evidence="3">Uncharacterized protein</fullName>
    </submittedName>
</protein>
<keyword evidence="4" id="KW-1185">Reference proteome</keyword>
<reference evidence="3" key="3">
    <citation type="submission" date="2022-06" db="UniProtKB">
        <authorList>
            <consortium name="EnsemblPlants"/>
        </authorList>
    </citation>
    <scope>IDENTIFICATION</scope>
</reference>